<dbReference type="PROSITE" id="PS51450">
    <property type="entry name" value="LRR"/>
    <property type="match status" value="1"/>
</dbReference>
<dbReference type="OrthoDB" id="2725310at2"/>
<reference evidence="5" key="1">
    <citation type="submission" date="2018-12" db="EMBL/GenBank/DDBJ databases">
        <title>Complete genome sequence of Paenibacillus sp. MBLB1234.</title>
        <authorList>
            <person name="Nam Y.-D."/>
            <person name="Kang J."/>
            <person name="Chung W.-H."/>
            <person name="Park Y.S."/>
        </authorList>
    </citation>
    <scope>NUCLEOTIDE SEQUENCE [LARGE SCALE GENOMIC DNA]</scope>
    <source>
        <strain evidence="5">MBLB1234</strain>
    </source>
</reference>
<dbReference type="EMBL" id="CP034346">
    <property type="protein sequence ID" value="AZS17928.1"/>
    <property type="molecule type" value="Genomic_DNA"/>
</dbReference>
<keyword evidence="3" id="KW-1133">Transmembrane helix</keyword>
<proteinExistence type="predicted"/>
<dbReference type="RefSeq" id="WP_127003954.1">
    <property type="nucleotide sequence ID" value="NZ_CP034346.1"/>
</dbReference>
<dbReference type="InterPro" id="IPR032675">
    <property type="entry name" value="LRR_dom_sf"/>
</dbReference>
<keyword evidence="2" id="KW-0677">Repeat</keyword>
<keyword evidence="5" id="KW-1185">Reference proteome</keyword>
<dbReference type="PANTHER" id="PTHR18849">
    <property type="entry name" value="LEUCINE RICH REPEAT PROTEIN"/>
    <property type="match status" value="1"/>
</dbReference>
<sequence length="623" mass="71065">MEFIKLNCPNCNGRIEYKEGHTLKCPYCGTELMLKENNVYYVDQTINNYYGTTPANTTARPNLNLKALLIAPIVIIGVLFGYFLLYSNQAEHDSHKEISVRTMPESEVLQYFLRDIFNKGEAMPTKEEIASIRYLSTHYSEDQWHFDYSLDDPFTNEQAEISSYVITDKLLNTQRIEQKDFEAFTGLTALKLMNEYEISQSREVRFQHMQGLKSYSAGFNESFGSFAQYFGDKTKIVELSTQIRSNAEMALLLEFPNLQSLEITYVDESVTDFHLLNQLPLRSLSITYINDLKWLSSLTSLESLTVNYSEATDFKPLYSLSQLQELKFKMVKNLKTLDFVQNMPSLQSFDLEGVGITSLERLRNKTSLTNLRVSYLSKLDNIDAVNSLTSLTELSMTGYHGTVPSIALPNLKKAELIDSFIPKLEAPALKSLTVYEGISNDLDGAKLVKYPQLEQLTVMEYGNFIGISSLNRLPSLQVLNLNETAFFDETSALFNLQHVKTINCNECRFQINSQHPFANSTLEHLTLNQASIRIGNGDWLHEMDKVMPYFADFAALRSFTVQDSSLQSLSFMKNWQHIEVLHLENNAISDVEPLVNLPHLQKLYILGNQVQNKSVLNKGILIY</sequence>
<dbReference type="PANTHER" id="PTHR18849:SF0">
    <property type="entry name" value="CILIA- AND FLAGELLA-ASSOCIATED PROTEIN 410-RELATED"/>
    <property type="match status" value="1"/>
</dbReference>
<evidence type="ECO:0000313" key="4">
    <source>
        <dbReference type="EMBL" id="AZS17928.1"/>
    </source>
</evidence>
<dbReference type="Gene3D" id="3.80.10.10">
    <property type="entry name" value="Ribonuclease Inhibitor"/>
    <property type="match status" value="3"/>
</dbReference>
<name>A0A3S9V5X0_9BACL</name>
<feature type="transmembrane region" description="Helical" evidence="3">
    <location>
        <begin position="67"/>
        <end position="86"/>
    </location>
</feature>
<dbReference type="Pfam" id="PF12799">
    <property type="entry name" value="LRR_4"/>
    <property type="match status" value="1"/>
</dbReference>
<dbReference type="Gene3D" id="2.20.28.30">
    <property type="entry name" value="RNA polymerase ii, chain L"/>
    <property type="match status" value="1"/>
</dbReference>
<evidence type="ECO:0000256" key="3">
    <source>
        <dbReference type="SAM" id="Phobius"/>
    </source>
</evidence>
<evidence type="ECO:0000313" key="5">
    <source>
        <dbReference type="Proteomes" id="UP000270678"/>
    </source>
</evidence>
<dbReference type="InterPro" id="IPR029040">
    <property type="entry name" value="RPABC4/Spt4"/>
</dbReference>
<dbReference type="SUPFAM" id="SSF63393">
    <property type="entry name" value="RNA polymerase subunits"/>
    <property type="match status" value="1"/>
</dbReference>
<evidence type="ECO:0000256" key="2">
    <source>
        <dbReference type="ARBA" id="ARBA00022737"/>
    </source>
</evidence>
<keyword evidence="3" id="KW-0812">Transmembrane</keyword>
<accession>A0A3S9V5X0</accession>
<organism evidence="4 5">
    <name type="scientific">Paenibacillus lutimineralis</name>
    <dbReference type="NCBI Taxonomy" id="2707005"/>
    <lineage>
        <taxon>Bacteria</taxon>
        <taxon>Bacillati</taxon>
        <taxon>Bacillota</taxon>
        <taxon>Bacilli</taxon>
        <taxon>Bacillales</taxon>
        <taxon>Paenibacillaceae</taxon>
        <taxon>Paenibacillus</taxon>
    </lineage>
</organism>
<dbReference type="InterPro" id="IPR025875">
    <property type="entry name" value="Leu-rich_rpt_4"/>
</dbReference>
<evidence type="ECO:0000256" key="1">
    <source>
        <dbReference type="ARBA" id="ARBA00022614"/>
    </source>
</evidence>
<dbReference type="AlphaFoldDB" id="A0A3S9V5X0"/>
<protein>
    <submittedName>
        <fullName evidence="4">Leucine-rich repeat domain-containing protein</fullName>
    </submittedName>
</protein>
<dbReference type="InterPro" id="IPR001611">
    <property type="entry name" value="Leu-rich_rpt"/>
</dbReference>
<keyword evidence="3" id="KW-0472">Membrane</keyword>
<keyword evidence="1" id="KW-0433">Leucine-rich repeat</keyword>
<dbReference type="SUPFAM" id="SSF52058">
    <property type="entry name" value="L domain-like"/>
    <property type="match status" value="2"/>
</dbReference>
<gene>
    <name evidence="4" type="ORF">EI981_28170</name>
</gene>
<dbReference type="Proteomes" id="UP000270678">
    <property type="component" value="Chromosome"/>
</dbReference>
<dbReference type="KEGG" id="plut:EI981_28170"/>